<gene>
    <name evidence="1" type="ORF">GA0061102_103535</name>
</gene>
<protein>
    <submittedName>
        <fullName evidence="1">Transcriptional regulator, AlpA family</fullName>
    </submittedName>
</protein>
<dbReference type="EMBL" id="FMAH01000035">
    <property type="protein sequence ID" value="SCB41860.1"/>
    <property type="molecule type" value="Genomic_DNA"/>
</dbReference>
<reference evidence="2" key="1">
    <citation type="submission" date="2016-08" db="EMBL/GenBank/DDBJ databases">
        <authorList>
            <person name="Varghese N."/>
            <person name="Submissions Spin"/>
        </authorList>
    </citation>
    <scope>NUCLEOTIDE SEQUENCE [LARGE SCALE GENOMIC DNA]</scope>
    <source>
        <strain evidence="2">HAMBI 2971</strain>
    </source>
</reference>
<proteinExistence type="predicted"/>
<dbReference type="InterPro" id="IPR010260">
    <property type="entry name" value="AlpA"/>
</dbReference>
<dbReference type="Pfam" id="PF05930">
    <property type="entry name" value="Phage_AlpA"/>
    <property type="match status" value="1"/>
</dbReference>
<sequence length="68" mass="7560">MSPANDNYALISLKDTCALTSMSKTMIHRLRLDGSFPTAIELGKRRIAFPRREVIAWIQTKIAARAAA</sequence>
<keyword evidence="2" id="KW-1185">Reference proteome</keyword>
<organism evidence="1 2">
    <name type="scientific">Rhizobium miluonense</name>
    <dbReference type="NCBI Taxonomy" id="411945"/>
    <lineage>
        <taxon>Bacteria</taxon>
        <taxon>Pseudomonadati</taxon>
        <taxon>Pseudomonadota</taxon>
        <taxon>Alphaproteobacteria</taxon>
        <taxon>Hyphomicrobiales</taxon>
        <taxon>Rhizobiaceae</taxon>
        <taxon>Rhizobium/Agrobacterium group</taxon>
        <taxon>Rhizobium</taxon>
    </lineage>
</organism>
<dbReference type="STRING" id="411945.GA0061102_103535"/>
<dbReference type="AlphaFoldDB" id="A0A1C3WPG0"/>
<dbReference type="Gene3D" id="1.10.238.160">
    <property type="match status" value="1"/>
</dbReference>
<evidence type="ECO:0000313" key="1">
    <source>
        <dbReference type="EMBL" id="SCB41860.1"/>
    </source>
</evidence>
<accession>A0A1C3WPG0</accession>
<dbReference type="OrthoDB" id="9801242at2"/>
<dbReference type="Proteomes" id="UP000199435">
    <property type="component" value="Unassembled WGS sequence"/>
</dbReference>
<name>A0A1C3WPG0_9HYPH</name>
<evidence type="ECO:0000313" key="2">
    <source>
        <dbReference type="Proteomes" id="UP000199435"/>
    </source>
</evidence>